<feature type="domain" description="Clr5" evidence="2">
    <location>
        <begin position="147"/>
        <end position="199"/>
    </location>
</feature>
<proteinExistence type="predicted"/>
<dbReference type="Proteomes" id="UP000826661">
    <property type="component" value="Chromosome V"/>
</dbReference>
<dbReference type="Pfam" id="PF14420">
    <property type="entry name" value="Clr5"/>
    <property type="match status" value="1"/>
</dbReference>
<dbReference type="AlphaFoldDB" id="A0A8G0PI00"/>
<evidence type="ECO:0000313" key="4">
    <source>
        <dbReference type="Proteomes" id="UP000826661"/>
    </source>
</evidence>
<dbReference type="PANTHER" id="PTHR38788:SF3">
    <property type="entry name" value="CLR5 DOMAIN-CONTAINING PROTEIN"/>
    <property type="match status" value="1"/>
</dbReference>
<name>A0A8G0PI00_9HYPO</name>
<accession>A0A8G0PI00</accession>
<feature type="region of interest" description="Disordered" evidence="1">
    <location>
        <begin position="111"/>
        <end position="149"/>
    </location>
</feature>
<reference evidence="3 4" key="1">
    <citation type="journal article" date="2021" name="BMC Genomics">
        <title>Telomere-to-telomere genome assembly of asparaginase-producing Trichoderma simmonsii.</title>
        <authorList>
            <person name="Chung D."/>
            <person name="Kwon Y.M."/>
            <person name="Yang Y."/>
        </authorList>
    </citation>
    <scope>NUCLEOTIDE SEQUENCE [LARGE SCALE GENOMIC DNA]</scope>
    <source>
        <strain evidence="3 4">GH-Sj1</strain>
    </source>
</reference>
<sequence>MASQPPDNFDNNLDEYDLNTIASQASGDTGLDDTGMATTQWPTGDDPMIFFANLQYPTFGNEYLAPNTWAPPPSPGHPADIAGSLNEVGSQFGNQLAGDVSYASPEAFSTAVDGAQDTPSSIPTNAPATAGQQPPNQRRPRARPPSPKAWKEKKTAIYSFYMEQELTLRTTMQLMQIHHQFQATEKMYKAKFRQWKWSKNLPRAIAGRMLDVGNERLPKLTVFWRNNQEWSMEEIKKRRSKHSAQGNSSLQDNSSIPDDFTYGTPPSSGITDTESVLDNDAATADTESVLDNDAATADTTEDLLKFLVEGRCRTNSTPEELYSRAREAVKAAEAGTCNHEEAESALKDAFSYFRHHFSPTHSKTVEIGYFLVSFYVKLGRVNDAHCILDWMTNEHCADAKSYGTVTYVLSTIATLRRTGRDKEANLLTIRLLENRQTSKADHFLLRNCPSLCVGSNEMIKNLLASSEPEKLAAMPKILEHLSTDSNNHVFLQDLLPRYIRKCNQPTLWKEAIHSRCIFAAVLAKNASIKKAISILKEAEKLLYMFLKKSIDSQRPLELSTLKLARCLAFTFGDANDSDTCVSVLNTLLRHMILDKDNDVHNGYGFLVCNFLKSTASQLHKKGFCEQSRAWINQTFLTSQTLFGDNHECTKRIHDVMLTCDWETFFLMNDLSEMTIDALYVE</sequence>
<evidence type="ECO:0000256" key="1">
    <source>
        <dbReference type="SAM" id="MobiDB-lite"/>
    </source>
</evidence>
<organism evidence="3 4">
    <name type="scientific">Trichoderma simmonsii</name>
    <dbReference type="NCBI Taxonomy" id="1491479"/>
    <lineage>
        <taxon>Eukaryota</taxon>
        <taxon>Fungi</taxon>
        <taxon>Dikarya</taxon>
        <taxon>Ascomycota</taxon>
        <taxon>Pezizomycotina</taxon>
        <taxon>Sordariomycetes</taxon>
        <taxon>Hypocreomycetidae</taxon>
        <taxon>Hypocreales</taxon>
        <taxon>Hypocreaceae</taxon>
        <taxon>Trichoderma</taxon>
    </lineage>
</organism>
<evidence type="ECO:0000259" key="2">
    <source>
        <dbReference type="Pfam" id="PF14420"/>
    </source>
</evidence>
<feature type="compositionally biased region" description="Polar residues" evidence="1">
    <location>
        <begin position="264"/>
        <end position="274"/>
    </location>
</feature>
<dbReference type="InterPro" id="IPR025676">
    <property type="entry name" value="Clr5_dom"/>
</dbReference>
<evidence type="ECO:0000313" key="3">
    <source>
        <dbReference type="EMBL" id="QYT02077.1"/>
    </source>
</evidence>
<protein>
    <submittedName>
        <fullName evidence="3">Clr5 domain-containing protein</fullName>
    </submittedName>
</protein>
<feature type="compositionally biased region" description="Polar residues" evidence="1">
    <location>
        <begin position="243"/>
        <end position="256"/>
    </location>
</feature>
<dbReference type="EMBL" id="CP075868">
    <property type="protein sequence ID" value="QYT02077.1"/>
    <property type="molecule type" value="Genomic_DNA"/>
</dbReference>
<dbReference type="PANTHER" id="PTHR38788">
    <property type="entry name" value="CLR5 DOMAIN-CONTAINING PROTEIN"/>
    <property type="match status" value="1"/>
</dbReference>
<feature type="compositionally biased region" description="Polar residues" evidence="1">
    <location>
        <begin position="117"/>
        <end position="131"/>
    </location>
</feature>
<feature type="region of interest" description="Disordered" evidence="1">
    <location>
        <begin position="235"/>
        <end position="274"/>
    </location>
</feature>
<gene>
    <name evidence="3" type="ORF">H0G86_009083</name>
</gene>
<keyword evidence="4" id="KW-1185">Reference proteome</keyword>